<evidence type="ECO:0000313" key="1">
    <source>
        <dbReference type="EMBL" id="AGO85648.1"/>
    </source>
</evidence>
<evidence type="ECO:0000313" key="2">
    <source>
        <dbReference type="Proteomes" id="UP000204584"/>
    </source>
</evidence>
<dbReference type="EMBL" id="KC977571">
    <property type="protein sequence ID" value="AGO85648.1"/>
    <property type="molecule type" value="Genomic_DNA"/>
</dbReference>
<dbReference type="InterPro" id="IPR036770">
    <property type="entry name" value="Ankyrin_rpt-contain_sf"/>
</dbReference>
<dbReference type="PANTHER" id="PTHR46586">
    <property type="entry name" value="ANKYRIN REPEAT-CONTAINING PROTEIN"/>
    <property type="match status" value="1"/>
</dbReference>
<gene>
    <name evidence="1" type="ORF">psal_cds_1286</name>
</gene>
<name>S4VZ59_9VIRU</name>
<dbReference type="RefSeq" id="YP_008438727.1">
    <property type="nucleotide sequence ID" value="NC_022098.1"/>
</dbReference>
<proteinExistence type="predicted"/>
<dbReference type="Proteomes" id="UP000204584">
    <property type="component" value="Segment"/>
</dbReference>
<dbReference type="PANTHER" id="PTHR46586:SF3">
    <property type="entry name" value="ANKYRIN REPEAT-CONTAINING PROTEIN"/>
    <property type="match status" value="1"/>
</dbReference>
<evidence type="ECO:0008006" key="3">
    <source>
        <dbReference type="Google" id="ProtNLM"/>
    </source>
</evidence>
<accession>S4VZ59</accession>
<reference evidence="1 2" key="1">
    <citation type="journal article" date="2013" name="Science">
        <title>Pandoraviruses: amoeba viruses with genomes up to 2.5 Mb reaching that of parasitic eukaryotes.</title>
        <authorList>
            <person name="Philippe N."/>
            <person name="Legendre M."/>
            <person name="Doutre G."/>
            <person name="Coute Y."/>
            <person name="Poirot O."/>
            <person name="Lescot M."/>
            <person name="Arslan D."/>
            <person name="Seltzer V."/>
            <person name="Bertaux L."/>
            <person name="Bruley C."/>
            <person name="Garin J."/>
            <person name="Claverie J.M."/>
            <person name="Abergel C."/>
        </authorList>
    </citation>
    <scope>NUCLEOTIDE SEQUENCE [LARGE SCALE GENOMIC DNA]</scope>
</reference>
<keyword evidence="2" id="KW-1185">Reference proteome</keyword>
<dbReference type="KEGG" id="vg:16607435"/>
<protein>
    <recommendedName>
        <fullName evidence="3">Ankyrin repeat domain containing protein</fullName>
    </recommendedName>
</protein>
<dbReference type="Gene3D" id="1.25.40.20">
    <property type="entry name" value="Ankyrin repeat-containing domain"/>
    <property type="match status" value="1"/>
</dbReference>
<sequence>MALDQLPPELIQRITDVIPCARDLVAWSMATGVDVGPAIRRIPMLTDGRTMFELLECGAPLDVARASIKRSLGAPRLYMTPRAARGGRLDVVKYVWIDALDRQRVPKSSDPQSTAVAEWQWWIIEDALRIACRRAHVDVALWLLTRLPYPHDYRSRKVVEAGLLEAARAGHLHVIEAIHTRRMATVGACDCSMDVGQIALQTDQVRIVAWLHARRVDTPRDCLGRGHDVIDKESLNNAISRGRVHIARWLSGAERPSWVPIKVSFQSMVEAGSEGHLHAIALAHDEGLHPCTVEVLAALVKCKPQRAIDALLWAAGEPTVDIHVPVPDGVRRPIAAWGDPAIAYAALGAPSNEPFAWLLGRPDAHRLFTVGAVRWALTQYPGYARALRVCAAGLVSFDDCDALATVITHFEVADAMEAIKAGAPWTQAALEAALLRKDPVFLQVLCRRFGTNDVPAAVRKIAGTPLDGSVIAWLRVNVPLACIADLRAALLVGPRRCVVAQDPCACPACNRRP</sequence>
<organism evidence="1 2">
    <name type="scientific">Pandoravirus salinus</name>
    <dbReference type="NCBI Taxonomy" id="1349410"/>
    <lineage>
        <taxon>Viruses</taxon>
        <taxon>Pandoravirus</taxon>
    </lineage>
</organism>
<dbReference type="GeneID" id="16607435"/>
<dbReference type="InterPro" id="IPR052050">
    <property type="entry name" value="SecEffector_AnkRepeat"/>
</dbReference>